<keyword evidence="3 6" id="KW-0378">Hydrolase</keyword>
<dbReference type="Pfam" id="PF00089">
    <property type="entry name" value="Trypsin"/>
    <property type="match status" value="1"/>
</dbReference>
<keyword evidence="5" id="KW-1015">Disulfide bond</keyword>
<dbReference type="InterPro" id="IPR001314">
    <property type="entry name" value="Peptidase_S1A"/>
</dbReference>
<proteinExistence type="inferred from homology"/>
<dbReference type="EMBL" id="JAPWTJ010000636">
    <property type="protein sequence ID" value="KAJ8976730.1"/>
    <property type="molecule type" value="Genomic_DNA"/>
</dbReference>
<evidence type="ECO:0000256" key="1">
    <source>
        <dbReference type="ARBA" id="ARBA00007664"/>
    </source>
</evidence>
<dbReference type="InterPro" id="IPR018114">
    <property type="entry name" value="TRYPSIN_HIS"/>
</dbReference>
<evidence type="ECO:0000256" key="2">
    <source>
        <dbReference type="ARBA" id="ARBA00022670"/>
    </source>
</evidence>
<evidence type="ECO:0000313" key="9">
    <source>
        <dbReference type="Proteomes" id="UP001162164"/>
    </source>
</evidence>
<dbReference type="InterPro" id="IPR043504">
    <property type="entry name" value="Peptidase_S1_PA_chymotrypsin"/>
</dbReference>
<evidence type="ECO:0000313" key="8">
    <source>
        <dbReference type="EMBL" id="KAJ8976730.1"/>
    </source>
</evidence>
<keyword evidence="9" id="KW-1185">Reference proteome</keyword>
<dbReference type="InterPro" id="IPR009003">
    <property type="entry name" value="Peptidase_S1_PA"/>
</dbReference>
<feature type="non-terminal residue" evidence="8">
    <location>
        <position position="1"/>
    </location>
</feature>
<dbReference type="PANTHER" id="PTHR24276">
    <property type="entry name" value="POLYSERASE-RELATED"/>
    <property type="match status" value="1"/>
</dbReference>
<gene>
    <name evidence="8" type="ORF">NQ317_004281</name>
</gene>
<dbReference type="PROSITE" id="PS00134">
    <property type="entry name" value="TRYPSIN_HIS"/>
    <property type="match status" value="1"/>
</dbReference>
<protein>
    <recommendedName>
        <fullName evidence="7">Peptidase S1 domain-containing protein</fullName>
    </recommendedName>
</protein>
<accession>A0ABQ9JGQ9</accession>
<dbReference type="InterPro" id="IPR050430">
    <property type="entry name" value="Peptidase_S1"/>
</dbReference>
<sequence length="239" mass="26000">APQVKLPPFEGRIVGGDDADIKDYPYQLSLLLHDRHFCGASIIGEKWVLTAGHCVESMEPQDLTVRAGSSIINDGGQVIQVKAYYRHPKFSYQTIDYDMALLELQEPIKFNDFASPIKLVEANSKVVNGEQATISGWGTTFENAHVLPQHLQAARVDIISIAQCRMFYGDDVISDRMLCAGYPEGGVDSCQGDSGGPLVVDGKLAGIVSWGYGCAEPRLPGIYSDIGSMRDFVTEISGI</sequence>
<dbReference type="SUPFAM" id="SSF50494">
    <property type="entry name" value="Trypsin-like serine proteases"/>
    <property type="match status" value="1"/>
</dbReference>
<dbReference type="InterPro" id="IPR001254">
    <property type="entry name" value="Trypsin_dom"/>
</dbReference>
<dbReference type="CDD" id="cd00190">
    <property type="entry name" value="Tryp_SPc"/>
    <property type="match status" value="1"/>
</dbReference>
<dbReference type="InterPro" id="IPR033116">
    <property type="entry name" value="TRYPSIN_SER"/>
</dbReference>
<dbReference type="PANTHER" id="PTHR24276:SF91">
    <property type="entry name" value="AT26814P-RELATED"/>
    <property type="match status" value="1"/>
</dbReference>
<comment type="caution">
    <text evidence="8">The sequence shown here is derived from an EMBL/GenBank/DDBJ whole genome shotgun (WGS) entry which is preliminary data.</text>
</comment>
<keyword evidence="4 6" id="KW-0720">Serine protease</keyword>
<evidence type="ECO:0000256" key="6">
    <source>
        <dbReference type="RuleBase" id="RU363034"/>
    </source>
</evidence>
<organism evidence="8 9">
    <name type="scientific">Molorchus minor</name>
    <dbReference type="NCBI Taxonomy" id="1323400"/>
    <lineage>
        <taxon>Eukaryota</taxon>
        <taxon>Metazoa</taxon>
        <taxon>Ecdysozoa</taxon>
        <taxon>Arthropoda</taxon>
        <taxon>Hexapoda</taxon>
        <taxon>Insecta</taxon>
        <taxon>Pterygota</taxon>
        <taxon>Neoptera</taxon>
        <taxon>Endopterygota</taxon>
        <taxon>Coleoptera</taxon>
        <taxon>Polyphaga</taxon>
        <taxon>Cucujiformia</taxon>
        <taxon>Chrysomeloidea</taxon>
        <taxon>Cerambycidae</taxon>
        <taxon>Lamiinae</taxon>
        <taxon>Monochamini</taxon>
        <taxon>Molorchus</taxon>
    </lineage>
</organism>
<dbReference type="SMART" id="SM00020">
    <property type="entry name" value="Tryp_SPc"/>
    <property type="match status" value="1"/>
</dbReference>
<feature type="domain" description="Peptidase S1" evidence="7">
    <location>
        <begin position="13"/>
        <end position="238"/>
    </location>
</feature>
<dbReference type="PRINTS" id="PR00722">
    <property type="entry name" value="CHYMOTRYPSIN"/>
</dbReference>
<dbReference type="PROSITE" id="PS00135">
    <property type="entry name" value="TRYPSIN_SER"/>
    <property type="match status" value="1"/>
</dbReference>
<dbReference type="PROSITE" id="PS50240">
    <property type="entry name" value="TRYPSIN_DOM"/>
    <property type="match status" value="1"/>
</dbReference>
<comment type="similarity">
    <text evidence="1">Belongs to the peptidase S1 family.</text>
</comment>
<evidence type="ECO:0000256" key="5">
    <source>
        <dbReference type="ARBA" id="ARBA00023157"/>
    </source>
</evidence>
<dbReference type="Gene3D" id="2.40.10.10">
    <property type="entry name" value="Trypsin-like serine proteases"/>
    <property type="match status" value="1"/>
</dbReference>
<reference evidence="8" key="1">
    <citation type="journal article" date="2023" name="Insect Mol. Biol.">
        <title>Genome sequencing provides insights into the evolution of gene families encoding plant cell wall-degrading enzymes in longhorned beetles.</title>
        <authorList>
            <person name="Shin N.R."/>
            <person name="Okamura Y."/>
            <person name="Kirsch R."/>
            <person name="Pauchet Y."/>
        </authorList>
    </citation>
    <scope>NUCLEOTIDE SEQUENCE</scope>
    <source>
        <strain evidence="8">MMC_N1</strain>
    </source>
</reference>
<evidence type="ECO:0000256" key="3">
    <source>
        <dbReference type="ARBA" id="ARBA00022801"/>
    </source>
</evidence>
<keyword evidence="2 6" id="KW-0645">Protease</keyword>
<evidence type="ECO:0000259" key="7">
    <source>
        <dbReference type="PROSITE" id="PS50240"/>
    </source>
</evidence>
<name>A0ABQ9JGQ9_9CUCU</name>
<evidence type="ECO:0000256" key="4">
    <source>
        <dbReference type="ARBA" id="ARBA00022825"/>
    </source>
</evidence>
<dbReference type="Proteomes" id="UP001162164">
    <property type="component" value="Unassembled WGS sequence"/>
</dbReference>